<dbReference type="Proteomes" id="UP001163321">
    <property type="component" value="Chromosome 3"/>
</dbReference>
<protein>
    <submittedName>
        <fullName evidence="1">Uncharacterized protein</fullName>
    </submittedName>
</protein>
<organism evidence="1 2">
    <name type="scientific">Peronosclerospora sorghi</name>
    <dbReference type="NCBI Taxonomy" id="230839"/>
    <lineage>
        <taxon>Eukaryota</taxon>
        <taxon>Sar</taxon>
        <taxon>Stramenopiles</taxon>
        <taxon>Oomycota</taxon>
        <taxon>Peronosporomycetes</taxon>
        <taxon>Peronosporales</taxon>
        <taxon>Peronosporaceae</taxon>
        <taxon>Peronosclerospora</taxon>
    </lineage>
</organism>
<comment type="caution">
    <text evidence="1">The sequence shown here is derived from an EMBL/GenBank/DDBJ whole genome shotgun (WGS) entry which is preliminary data.</text>
</comment>
<keyword evidence="2" id="KW-1185">Reference proteome</keyword>
<evidence type="ECO:0000313" key="2">
    <source>
        <dbReference type="Proteomes" id="UP001163321"/>
    </source>
</evidence>
<gene>
    <name evidence="1" type="ORF">PsorP6_006810</name>
</gene>
<sequence length="143" mass="16653">MLKSKTEVSFKLIEYTKMIERQTGKRLKCVRTDNGSEFCNKKFDSFCLQHGILHQTMWSAKPLISHMRVFGSRGFVYVDSSKRSKFDPKAHRCIFLEYAENSKEYSAYDIDDQRVVISLTIALDERPPVKYVPVPISQSLQYT</sequence>
<proteinExistence type="predicted"/>
<name>A0ACC0WBH4_9STRA</name>
<dbReference type="EMBL" id="CM047582">
    <property type="protein sequence ID" value="KAI9915470.1"/>
    <property type="molecule type" value="Genomic_DNA"/>
</dbReference>
<reference evidence="1 2" key="1">
    <citation type="journal article" date="2022" name="bioRxiv">
        <title>The genome of the oomycete Peronosclerospora sorghi, a cosmopolitan pathogen of maize and sorghum, is inflated with dispersed pseudogenes.</title>
        <authorList>
            <person name="Fletcher K."/>
            <person name="Martin F."/>
            <person name="Isakeit T."/>
            <person name="Cavanaugh K."/>
            <person name="Magill C."/>
            <person name="Michelmore R."/>
        </authorList>
    </citation>
    <scope>NUCLEOTIDE SEQUENCE [LARGE SCALE GENOMIC DNA]</scope>
    <source>
        <strain evidence="1">P6</strain>
    </source>
</reference>
<evidence type="ECO:0000313" key="1">
    <source>
        <dbReference type="EMBL" id="KAI9915470.1"/>
    </source>
</evidence>
<accession>A0ACC0WBH4</accession>